<feature type="domain" description="GST N-terminal" evidence="1">
    <location>
        <begin position="9"/>
        <end position="87"/>
    </location>
</feature>
<name>A0ABD6E8Q3_9BILA</name>
<organism evidence="3 4">
    <name type="scientific">Gnathostoma spinigerum</name>
    <dbReference type="NCBI Taxonomy" id="75299"/>
    <lineage>
        <taxon>Eukaryota</taxon>
        <taxon>Metazoa</taxon>
        <taxon>Ecdysozoa</taxon>
        <taxon>Nematoda</taxon>
        <taxon>Chromadorea</taxon>
        <taxon>Rhabditida</taxon>
        <taxon>Spirurina</taxon>
        <taxon>Gnathostomatomorpha</taxon>
        <taxon>Gnathostomatoidea</taxon>
        <taxon>Gnathostomatidae</taxon>
        <taxon>Gnathostoma</taxon>
    </lineage>
</organism>
<dbReference type="InterPro" id="IPR040079">
    <property type="entry name" value="Glutathione_S-Trfase"/>
</dbReference>
<dbReference type="Pfam" id="PF13417">
    <property type="entry name" value="GST_N_3"/>
    <property type="match status" value="1"/>
</dbReference>
<dbReference type="InterPro" id="IPR004046">
    <property type="entry name" value="GST_C"/>
</dbReference>
<keyword evidence="4" id="KW-1185">Reference proteome</keyword>
<dbReference type="GO" id="GO:0004364">
    <property type="term" value="F:glutathione transferase activity"/>
    <property type="evidence" value="ECO:0007669"/>
    <property type="project" value="UniProtKB-ARBA"/>
</dbReference>
<dbReference type="PANTHER" id="PTHR11571:SF150">
    <property type="entry name" value="GLUTATHIONE S-TRANSFERASE"/>
    <property type="match status" value="1"/>
</dbReference>
<evidence type="ECO:0000259" key="2">
    <source>
        <dbReference type="PROSITE" id="PS50405"/>
    </source>
</evidence>
<proteinExistence type="predicted"/>
<dbReference type="CDD" id="cd03192">
    <property type="entry name" value="GST_C_Sigma_like"/>
    <property type="match status" value="1"/>
</dbReference>
<dbReference type="PANTHER" id="PTHR11571">
    <property type="entry name" value="GLUTATHIONE S-TRANSFERASE"/>
    <property type="match status" value="1"/>
</dbReference>
<dbReference type="SFLD" id="SFLDS00019">
    <property type="entry name" value="Glutathione_Transferase_(cytos"/>
    <property type="match status" value="1"/>
</dbReference>
<dbReference type="InterPro" id="IPR036282">
    <property type="entry name" value="Glutathione-S-Trfase_C_sf"/>
</dbReference>
<dbReference type="PROSITE" id="PS50404">
    <property type="entry name" value="GST_NTER"/>
    <property type="match status" value="1"/>
</dbReference>
<dbReference type="AlphaFoldDB" id="A0ABD6E8Q3"/>
<dbReference type="Gene3D" id="3.40.30.10">
    <property type="entry name" value="Glutaredoxin"/>
    <property type="match status" value="1"/>
</dbReference>
<dbReference type="PROSITE" id="PS50405">
    <property type="entry name" value="GST_CTER"/>
    <property type="match status" value="1"/>
</dbReference>
<dbReference type="InterPro" id="IPR036249">
    <property type="entry name" value="Thioredoxin-like_sf"/>
</dbReference>
<dbReference type="CDD" id="cd03039">
    <property type="entry name" value="GST_N_Sigma_like"/>
    <property type="match status" value="1"/>
</dbReference>
<gene>
    <name evidence="3" type="ORF">AB6A40_000445</name>
</gene>
<feature type="domain" description="GST C-terminal" evidence="2">
    <location>
        <begin position="89"/>
        <end position="210"/>
    </location>
</feature>
<sequence length="210" mass="24185">MTFANLLSPKFKVYDFDDRSSADVIRIMFKAFGAPYEEVLVKKDEQWDSLKEEMPLRSLPVLEVDGVRIGGLTAICRQLAWRFGLSGRTATEDSLVDMIADVIHEAFVTLHIGSDFLQKADDEESKKTDEKMKKNYLQERIGPIIEKQLLKNGNGFLVGDQVTWVDLLAVALFKTYIDNGHRDYFEKFPNLLRHYDSITKQYYSINDMKS</sequence>
<evidence type="ECO:0000259" key="1">
    <source>
        <dbReference type="PROSITE" id="PS50404"/>
    </source>
</evidence>
<dbReference type="SUPFAM" id="SSF47616">
    <property type="entry name" value="GST C-terminal domain-like"/>
    <property type="match status" value="1"/>
</dbReference>
<evidence type="ECO:0000313" key="4">
    <source>
        <dbReference type="Proteomes" id="UP001608902"/>
    </source>
</evidence>
<evidence type="ECO:0000313" key="3">
    <source>
        <dbReference type="EMBL" id="MFH4973736.1"/>
    </source>
</evidence>
<dbReference type="Proteomes" id="UP001608902">
    <property type="component" value="Unassembled WGS sequence"/>
</dbReference>
<dbReference type="InterPro" id="IPR004045">
    <property type="entry name" value="Glutathione_S-Trfase_N"/>
</dbReference>
<protein>
    <recommendedName>
        <fullName evidence="5">Glutathione S-transferase</fullName>
    </recommendedName>
</protein>
<dbReference type="EMBL" id="JBGFUD010000121">
    <property type="protein sequence ID" value="MFH4973736.1"/>
    <property type="molecule type" value="Genomic_DNA"/>
</dbReference>
<reference evidence="3 4" key="1">
    <citation type="submission" date="2024-08" db="EMBL/GenBank/DDBJ databases">
        <title>Gnathostoma spinigerum genome.</title>
        <authorList>
            <person name="Gonzalez-Bertolin B."/>
            <person name="Monzon S."/>
            <person name="Zaballos A."/>
            <person name="Jimenez P."/>
            <person name="Dekumyoy P."/>
            <person name="Varona S."/>
            <person name="Cuesta I."/>
            <person name="Sumanam S."/>
            <person name="Adisakwattana P."/>
            <person name="Gasser R.B."/>
            <person name="Hernandez-Gonzalez A."/>
            <person name="Young N.D."/>
            <person name="Perteguer M.J."/>
        </authorList>
    </citation>
    <scope>NUCLEOTIDE SEQUENCE [LARGE SCALE GENOMIC DNA]</scope>
    <source>
        <strain evidence="3">AL3</strain>
        <tissue evidence="3">Liver</tissue>
    </source>
</reference>
<evidence type="ECO:0008006" key="5">
    <source>
        <dbReference type="Google" id="ProtNLM"/>
    </source>
</evidence>
<dbReference type="Pfam" id="PF14497">
    <property type="entry name" value="GST_C_3"/>
    <property type="match status" value="1"/>
</dbReference>
<accession>A0ABD6E8Q3</accession>
<dbReference type="InterPro" id="IPR050213">
    <property type="entry name" value="GST_superfamily"/>
</dbReference>
<dbReference type="InterPro" id="IPR010987">
    <property type="entry name" value="Glutathione-S-Trfase_C-like"/>
</dbReference>
<dbReference type="SUPFAM" id="SSF52833">
    <property type="entry name" value="Thioredoxin-like"/>
    <property type="match status" value="1"/>
</dbReference>
<dbReference type="Gene3D" id="1.20.1050.10">
    <property type="match status" value="1"/>
</dbReference>
<comment type="caution">
    <text evidence="3">The sequence shown here is derived from an EMBL/GenBank/DDBJ whole genome shotgun (WGS) entry which is preliminary data.</text>
</comment>